<proteinExistence type="predicted"/>
<dbReference type="Proteomes" id="UP001515480">
    <property type="component" value="Unassembled WGS sequence"/>
</dbReference>
<evidence type="ECO:0000313" key="2">
    <source>
        <dbReference type="Proteomes" id="UP001515480"/>
    </source>
</evidence>
<sequence>MPGFHAELASEDARSDEELSRLHANISLALLQLGQPMQAAAAASESIARCPHWAKGHFRRASRLRSSPPPPYSWKGAALSAAHEPAAAVASFATACRLAPCEAQLRQLHREISRCLACTAAPAAPLRTRVVPLCAPRFSPIDPALRAHLEREGFVVVAGGVDAAEVLSLRALLWDHLRHAAAMERGAPLTWADERFARVGPPQLGLVTWGAIGQSELLWRARLAPSVGAAFETAWGGGGGMPLLTSFDGAVAFRPPQLNASWRTRDALEWLHVDQGATKRGMAALQGLLLLWGQDSASGGFVCIPGSHMRHNLLVAPHQTADYVAIDANDARLADLDDARLICARAGDLILWDSRCVHASCPADVAAPLPLEEEEEAEGVRGRPRLARAAALVCMVPAEPQLARRPTLPEERARLVLSGVTTTHWPQDLTATSRGAVLPTGDSCRESAEARSLVRGEVCLTRSRHRSAEISKAALAAMFGTS</sequence>
<accession>A0AB34IZM3</accession>
<dbReference type="Gene3D" id="1.25.40.10">
    <property type="entry name" value="Tetratricopeptide repeat domain"/>
    <property type="match status" value="1"/>
</dbReference>
<dbReference type="AlphaFoldDB" id="A0AB34IZM3"/>
<dbReference type="SUPFAM" id="SSF48452">
    <property type="entry name" value="TPR-like"/>
    <property type="match status" value="1"/>
</dbReference>
<protein>
    <submittedName>
        <fullName evidence="1">Uncharacterized protein</fullName>
    </submittedName>
</protein>
<evidence type="ECO:0000313" key="1">
    <source>
        <dbReference type="EMBL" id="KAL1510883.1"/>
    </source>
</evidence>
<organism evidence="1 2">
    <name type="scientific">Prymnesium parvum</name>
    <name type="common">Toxic golden alga</name>
    <dbReference type="NCBI Taxonomy" id="97485"/>
    <lineage>
        <taxon>Eukaryota</taxon>
        <taxon>Haptista</taxon>
        <taxon>Haptophyta</taxon>
        <taxon>Prymnesiophyceae</taxon>
        <taxon>Prymnesiales</taxon>
        <taxon>Prymnesiaceae</taxon>
        <taxon>Prymnesium</taxon>
    </lineage>
</organism>
<dbReference type="Gene3D" id="2.60.120.620">
    <property type="entry name" value="q2cbj1_9rhob like domain"/>
    <property type="match status" value="1"/>
</dbReference>
<dbReference type="Pfam" id="PF05721">
    <property type="entry name" value="PhyH"/>
    <property type="match status" value="1"/>
</dbReference>
<dbReference type="PANTHER" id="PTHR31630">
    <property type="entry name" value="PHYTANOYL-COA DIOXYGENASE-RELATED-RELATED"/>
    <property type="match status" value="1"/>
</dbReference>
<dbReference type="PANTHER" id="PTHR31630:SF6">
    <property type="entry name" value="PHYTANOYL-COA DIOXYGENASE-RELATED"/>
    <property type="match status" value="1"/>
</dbReference>
<reference evidence="1 2" key="1">
    <citation type="journal article" date="2024" name="Science">
        <title>Giant polyketide synthase enzymes in the biosynthesis of giant marine polyether toxins.</title>
        <authorList>
            <person name="Fallon T.R."/>
            <person name="Shende V.V."/>
            <person name="Wierzbicki I.H."/>
            <person name="Pendleton A.L."/>
            <person name="Watervoot N.F."/>
            <person name="Auber R.P."/>
            <person name="Gonzalez D.J."/>
            <person name="Wisecaver J.H."/>
            <person name="Moore B.S."/>
        </authorList>
    </citation>
    <scope>NUCLEOTIDE SEQUENCE [LARGE SCALE GENOMIC DNA]</scope>
    <source>
        <strain evidence="1 2">12B1</strain>
    </source>
</reference>
<keyword evidence="2" id="KW-1185">Reference proteome</keyword>
<gene>
    <name evidence="1" type="ORF">AB1Y20_005715</name>
</gene>
<comment type="caution">
    <text evidence="1">The sequence shown here is derived from an EMBL/GenBank/DDBJ whole genome shotgun (WGS) entry which is preliminary data.</text>
</comment>
<dbReference type="SUPFAM" id="SSF51197">
    <property type="entry name" value="Clavaminate synthase-like"/>
    <property type="match status" value="1"/>
</dbReference>
<name>A0AB34IZM3_PRYPA</name>
<dbReference type="EMBL" id="JBGBPQ010000014">
    <property type="protein sequence ID" value="KAL1510883.1"/>
    <property type="molecule type" value="Genomic_DNA"/>
</dbReference>
<dbReference type="InterPro" id="IPR008775">
    <property type="entry name" value="Phytyl_CoA_dOase-like"/>
</dbReference>
<dbReference type="InterPro" id="IPR011990">
    <property type="entry name" value="TPR-like_helical_dom_sf"/>
</dbReference>